<dbReference type="Gene3D" id="3.40.50.1820">
    <property type="entry name" value="alpha/beta hydrolase"/>
    <property type="match status" value="1"/>
</dbReference>
<accession>A0A1T4VUH7</accession>
<dbReference type="STRING" id="39495.SAMN02745111_01541"/>
<protein>
    <submittedName>
        <fullName evidence="3">Alpha/beta hydrolase fold</fullName>
    </submittedName>
</protein>
<sequence length="349" mass="40096">MKEFRENIWKDGEYNYEAAYGFVPNIHAYMHEDDVKRKCMIICPGGGYCMCVPHEAELPAFEFYNQGMNVFVLTYTTDITMSVKLEKQPLMDVSRAVRYVRKNADRFNIDSSKLLLCGFSAGAHVCGSITVHFDDVIETNEEYKDVSNRPDGVILSYPVVTTGEYTHIYSVWALVGQDASEEEKEYFSIEKHVDENIPPCFIWQTATDDLVPVENSYLLAKALKEKNIPFAHYVFPTGMHGLSTCDENFLYGREILDYTMEQVMRAVDNVKKGKGINVSEQRRKELEEQFAGVDTSVYENDKYFEIKCRSDEEIAQKQLIDRNTFAGDKSVIEDVGLWTKLANAWIKRI</sequence>
<dbReference type="InterPro" id="IPR050300">
    <property type="entry name" value="GDXG_lipolytic_enzyme"/>
</dbReference>
<evidence type="ECO:0000259" key="2">
    <source>
        <dbReference type="Pfam" id="PF20434"/>
    </source>
</evidence>
<dbReference type="PANTHER" id="PTHR48081:SF6">
    <property type="entry name" value="PEPTIDASE S9 PROLYL OLIGOPEPTIDASE CATALYTIC DOMAIN-CONTAINING PROTEIN"/>
    <property type="match status" value="1"/>
</dbReference>
<dbReference type="RefSeq" id="WP_078766406.1">
    <property type="nucleotide sequence ID" value="NZ_FUXZ01000009.1"/>
</dbReference>
<feature type="domain" description="BD-FAE-like" evidence="2">
    <location>
        <begin position="35"/>
        <end position="223"/>
    </location>
</feature>
<dbReference type="Pfam" id="PF20434">
    <property type="entry name" value="BD-FAE"/>
    <property type="match status" value="1"/>
</dbReference>
<keyword evidence="4" id="KW-1185">Reference proteome</keyword>
<keyword evidence="1 3" id="KW-0378">Hydrolase</keyword>
<dbReference type="AlphaFoldDB" id="A0A1T4VUH7"/>
<proteinExistence type="predicted"/>
<dbReference type="Proteomes" id="UP000190814">
    <property type="component" value="Unassembled WGS sequence"/>
</dbReference>
<dbReference type="PANTHER" id="PTHR48081">
    <property type="entry name" value="AB HYDROLASE SUPERFAMILY PROTEIN C4A8.06C"/>
    <property type="match status" value="1"/>
</dbReference>
<dbReference type="InterPro" id="IPR049492">
    <property type="entry name" value="BD-FAE-like_dom"/>
</dbReference>
<gene>
    <name evidence="3" type="ORF">SAMN02745111_01541</name>
</gene>
<evidence type="ECO:0000313" key="4">
    <source>
        <dbReference type="Proteomes" id="UP000190814"/>
    </source>
</evidence>
<dbReference type="OrthoDB" id="9794725at2"/>
<dbReference type="SUPFAM" id="SSF53474">
    <property type="entry name" value="alpha/beta-Hydrolases"/>
    <property type="match status" value="1"/>
</dbReference>
<dbReference type="EMBL" id="FUXZ01000009">
    <property type="protein sequence ID" value="SKA68151.1"/>
    <property type="molecule type" value="Genomic_DNA"/>
</dbReference>
<evidence type="ECO:0000256" key="1">
    <source>
        <dbReference type="ARBA" id="ARBA00022801"/>
    </source>
</evidence>
<dbReference type="GO" id="GO:0016787">
    <property type="term" value="F:hydrolase activity"/>
    <property type="evidence" value="ECO:0007669"/>
    <property type="project" value="UniProtKB-KW"/>
</dbReference>
<organism evidence="3 4">
    <name type="scientific">Eubacterium uniforme</name>
    <dbReference type="NCBI Taxonomy" id="39495"/>
    <lineage>
        <taxon>Bacteria</taxon>
        <taxon>Bacillati</taxon>
        <taxon>Bacillota</taxon>
        <taxon>Clostridia</taxon>
        <taxon>Eubacteriales</taxon>
        <taxon>Eubacteriaceae</taxon>
        <taxon>Eubacterium</taxon>
    </lineage>
</organism>
<reference evidence="3 4" key="1">
    <citation type="submission" date="2017-02" db="EMBL/GenBank/DDBJ databases">
        <authorList>
            <person name="Peterson S.W."/>
        </authorList>
    </citation>
    <scope>NUCLEOTIDE SEQUENCE [LARGE SCALE GENOMIC DNA]</scope>
    <source>
        <strain evidence="3 4">ATCC 35992</strain>
    </source>
</reference>
<name>A0A1T4VUH7_9FIRM</name>
<evidence type="ECO:0000313" key="3">
    <source>
        <dbReference type="EMBL" id="SKA68151.1"/>
    </source>
</evidence>
<dbReference type="InterPro" id="IPR029058">
    <property type="entry name" value="AB_hydrolase_fold"/>
</dbReference>